<dbReference type="Proteomes" id="UP000283587">
    <property type="component" value="Unassembled WGS sequence"/>
</dbReference>
<dbReference type="AlphaFoldDB" id="A0A419A4I5"/>
<comment type="caution">
    <text evidence="1">The sequence shown here is derived from an EMBL/GenBank/DDBJ whole genome shotgun (WGS) entry which is preliminary data.</text>
</comment>
<dbReference type="RefSeq" id="WP_119899011.1">
    <property type="nucleotide sequence ID" value="NZ_QNRC01000005.1"/>
</dbReference>
<keyword evidence="2" id="KW-1185">Reference proteome</keyword>
<sequence length="136" mass="14761">MTVNLFVDGRGYVGQIDGYNPPVALDTGQEGLATSFALTNYDADVLALFGVVAGEMVTFTIRGELERDHETVKRMEHVIRGRITTIECGALRPGQKPALTVTMRLDHHMAVHSPRGADGASSPRMSGKAVVLRLKR</sequence>
<accession>A0A419A4I5</accession>
<name>A0A419A4I5_9RHOB</name>
<dbReference type="InterPro" id="IPR006498">
    <property type="entry name" value="Tail_tube"/>
</dbReference>
<gene>
    <name evidence="1" type="ORF">D3P05_14915</name>
</gene>
<dbReference type="EMBL" id="QZEW01000066">
    <property type="protein sequence ID" value="RJL09434.1"/>
    <property type="molecule type" value="Genomic_DNA"/>
</dbReference>
<evidence type="ECO:0000313" key="2">
    <source>
        <dbReference type="Proteomes" id="UP000283587"/>
    </source>
</evidence>
<dbReference type="OrthoDB" id="3078668at2"/>
<dbReference type="Pfam" id="PF04985">
    <property type="entry name" value="Phage_tube"/>
    <property type="match status" value="1"/>
</dbReference>
<evidence type="ECO:0000313" key="1">
    <source>
        <dbReference type="EMBL" id="RJL09434.1"/>
    </source>
</evidence>
<protein>
    <submittedName>
        <fullName evidence="1">Phage tail protein</fullName>
    </submittedName>
</protein>
<proteinExistence type="predicted"/>
<organism evidence="1 2">
    <name type="scientific">Paracoccus siganidrum</name>
    <dbReference type="NCBI Taxonomy" id="1276757"/>
    <lineage>
        <taxon>Bacteria</taxon>
        <taxon>Pseudomonadati</taxon>
        <taxon>Pseudomonadota</taxon>
        <taxon>Alphaproteobacteria</taxon>
        <taxon>Rhodobacterales</taxon>
        <taxon>Paracoccaceae</taxon>
        <taxon>Paracoccus</taxon>
    </lineage>
</organism>
<reference evidence="2" key="1">
    <citation type="submission" date="2018-09" db="EMBL/GenBank/DDBJ databases">
        <title>Paracoccus onubensis nov. sp. a moderate halophilic bacterium isolated from Gruta de las Maravillas (Aracena, Spain).</title>
        <authorList>
            <person name="Jurado V."/>
            <person name="Gutierrez-Patricio S."/>
            <person name="Gonzalez-Pimentel J.L."/>
            <person name="Miller A.Z."/>
            <person name="Laiz L."/>
            <person name="Saiz-Jimenez C."/>
        </authorList>
    </citation>
    <scope>NUCLEOTIDE SEQUENCE [LARGE SCALE GENOMIC DNA]</scope>
    <source>
        <strain evidence="2">DSM 26381</strain>
    </source>
</reference>